<dbReference type="PIRSF" id="PIRSF006250">
    <property type="entry name" value="NadC_ModD"/>
    <property type="match status" value="1"/>
</dbReference>
<dbReference type="Pfam" id="PF01729">
    <property type="entry name" value="QRPTase_C"/>
    <property type="match status" value="1"/>
</dbReference>
<dbReference type="InterPro" id="IPR022412">
    <property type="entry name" value="Quinolinate_PRibosylTrfase_N"/>
</dbReference>
<accession>A0A150FYR9</accession>
<dbReference type="GO" id="GO:0034213">
    <property type="term" value="P:quinolinate catabolic process"/>
    <property type="evidence" value="ECO:0007669"/>
    <property type="project" value="TreeGrafter"/>
</dbReference>
<dbReference type="OrthoDB" id="10067394at2759"/>
<evidence type="ECO:0000256" key="4">
    <source>
        <dbReference type="ARBA" id="ARBA00022676"/>
    </source>
</evidence>
<dbReference type="InterPro" id="IPR027277">
    <property type="entry name" value="NadC/ModD"/>
</dbReference>
<evidence type="ECO:0000259" key="9">
    <source>
        <dbReference type="Pfam" id="PF02749"/>
    </source>
</evidence>
<feature type="domain" description="Quinolinate phosphoribosyl transferase N-terminal" evidence="9">
    <location>
        <begin position="5"/>
        <end position="83"/>
    </location>
</feature>
<evidence type="ECO:0000256" key="5">
    <source>
        <dbReference type="ARBA" id="ARBA00022679"/>
    </source>
</evidence>
<feature type="binding site" evidence="7">
    <location>
        <position position="175"/>
    </location>
    <ligand>
        <name>substrate</name>
    </ligand>
</feature>
<feature type="binding site" evidence="7">
    <location>
        <position position="140"/>
    </location>
    <ligand>
        <name>substrate</name>
    </ligand>
</feature>
<evidence type="ECO:0000259" key="8">
    <source>
        <dbReference type="Pfam" id="PF01729"/>
    </source>
</evidence>
<dbReference type="SUPFAM" id="SSF51690">
    <property type="entry name" value="Nicotinate/Quinolinate PRTase C-terminal domain-like"/>
    <property type="match status" value="1"/>
</dbReference>
<dbReference type="GO" id="GO:0005737">
    <property type="term" value="C:cytoplasm"/>
    <property type="evidence" value="ECO:0007669"/>
    <property type="project" value="TreeGrafter"/>
</dbReference>
<keyword evidence="3 6" id="KW-0662">Pyridine nucleotide biosynthesis</keyword>
<evidence type="ECO:0000256" key="6">
    <source>
        <dbReference type="PIRNR" id="PIRNR006250"/>
    </source>
</evidence>
<comment type="function">
    <text evidence="6">Involved in the catabolism of quinolinic acid (QA).</text>
</comment>
<feature type="binding site" evidence="7">
    <location>
        <position position="236"/>
    </location>
    <ligand>
        <name>substrate</name>
    </ligand>
</feature>
<feature type="binding site" evidence="7">
    <location>
        <position position="130"/>
    </location>
    <ligand>
        <name>substrate</name>
    </ligand>
</feature>
<dbReference type="Gene3D" id="3.20.20.70">
    <property type="entry name" value="Aldolase class I"/>
    <property type="match status" value="1"/>
</dbReference>
<dbReference type="InterPro" id="IPR013785">
    <property type="entry name" value="Aldolase_TIM"/>
</dbReference>
<evidence type="ECO:0000256" key="7">
    <source>
        <dbReference type="PIRSR" id="PIRSR006250-1"/>
    </source>
</evidence>
<feature type="domain" description="Quinolinate phosphoribosyl transferase C-terminal" evidence="8">
    <location>
        <begin position="85"/>
        <end position="305"/>
    </location>
</feature>
<dbReference type="GO" id="GO:0009435">
    <property type="term" value="P:NAD+ biosynthetic process"/>
    <property type="evidence" value="ECO:0007669"/>
    <property type="project" value="UniProtKB-UniPathway"/>
</dbReference>
<evidence type="ECO:0000313" key="10">
    <source>
        <dbReference type="EMBL" id="KXZ42752.1"/>
    </source>
</evidence>
<dbReference type="InterPro" id="IPR004393">
    <property type="entry name" value="NadC"/>
</dbReference>
<comment type="catalytic activity">
    <reaction evidence="6">
        <text>nicotinate beta-D-ribonucleotide + CO2 + diphosphate = quinolinate + 5-phospho-alpha-D-ribose 1-diphosphate + 2 H(+)</text>
        <dbReference type="Rhea" id="RHEA:12733"/>
        <dbReference type="ChEBI" id="CHEBI:15378"/>
        <dbReference type="ChEBI" id="CHEBI:16526"/>
        <dbReference type="ChEBI" id="CHEBI:29959"/>
        <dbReference type="ChEBI" id="CHEBI:33019"/>
        <dbReference type="ChEBI" id="CHEBI:57502"/>
        <dbReference type="ChEBI" id="CHEBI:58017"/>
        <dbReference type="EC" id="2.4.2.19"/>
    </reaction>
</comment>
<dbReference type="InterPro" id="IPR037128">
    <property type="entry name" value="Quinolinate_PRibosylTase_N_sf"/>
</dbReference>
<dbReference type="Gene3D" id="3.90.1170.20">
    <property type="entry name" value="Quinolinate phosphoribosyl transferase, N-terminal domain"/>
    <property type="match status" value="1"/>
</dbReference>
<dbReference type="InterPro" id="IPR036068">
    <property type="entry name" value="Nicotinate_pribotase-like_C"/>
</dbReference>
<organism evidence="10 11">
    <name type="scientific">Gonium pectorale</name>
    <name type="common">Green alga</name>
    <dbReference type="NCBI Taxonomy" id="33097"/>
    <lineage>
        <taxon>Eukaryota</taxon>
        <taxon>Viridiplantae</taxon>
        <taxon>Chlorophyta</taxon>
        <taxon>core chlorophytes</taxon>
        <taxon>Chlorophyceae</taxon>
        <taxon>CS clade</taxon>
        <taxon>Chlamydomonadales</taxon>
        <taxon>Volvocaceae</taxon>
        <taxon>Gonium</taxon>
    </lineage>
</organism>
<evidence type="ECO:0000256" key="2">
    <source>
        <dbReference type="ARBA" id="ARBA00009400"/>
    </source>
</evidence>
<proteinExistence type="inferred from homology"/>
<keyword evidence="5 6" id="KW-0808">Transferase</keyword>
<dbReference type="PANTHER" id="PTHR32179">
    <property type="entry name" value="NICOTINATE-NUCLEOTIDE PYROPHOSPHORYLASE [CARBOXYLATING]"/>
    <property type="match status" value="1"/>
</dbReference>
<feature type="binding site" evidence="7">
    <location>
        <begin position="291"/>
        <end position="293"/>
    </location>
    <ligand>
        <name>substrate</name>
    </ligand>
</feature>
<comment type="similarity">
    <text evidence="2 6">Belongs to the NadC/ModD family.</text>
</comment>
<dbReference type="Pfam" id="PF02749">
    <property type="entry name" value="QRPTase_N"/>
    <property type="match status" value="1"/>
</dbReference>
<feature type="binding site" evidence="7">
    <location>
        <position position="73"/>
    </location>
    <ligand>
        <name>substrate</name>
    </ligand>
</feature>
<comment type="subunit">
    <text evidence="6">Hexamer formed by 3 homodimers.</text>
</comment>
<dbReference type="EC" id="2.4.2.19" evidence="6"/>
<dbReference type="UniPathway" id="UPA00253">
    <property type="reaction ID" value="UER00331"/>
</dbReference>
<name>A0A150FYR9_GONPE</name>
<evidence type="ECO:0000256" key="3">
    <source>
        <dbReference type="ARBA" id="ARBA00022642"/>
    </source>
</evidence>
<dbReference type="FunFam" id="3.90.1170.20:FF:000001">
    <property type="entry name" value="Nicotinate-nucleotide diphosphorylase (Carboxylating)"/>
    <property type="match status" value="1"/>
</dbReference>
<dbReference type="SUPFAM" id="SSF54675">
    <property type="entry name" value="Nicotinate/Quinolinate PRTase N-terminal domain-like"/>
    <property type="match status" value="1"/>
</dbReference>
<evidence type="ECO:0000313" key="11">
    <source>
        <dbReference type="Proteomes" id="UP000075714"/>
    </source>
</evidence>
<feature type="binding site" evidence="7">
    <location>
        <begin position="270"/>
        <end position="272"/>
    </location>
    <ligand>
        <name>substrate</name>
    </ligand>
</feature>
<gene>
    <name evidence="10" type="ORF">GPECTOR_120g419</name>
</gene>
<protein>
    <recommendedName>
        <fullName evidence="6">Nicotinate-nucleotide pyrophosphorylase [carboxylating]</fullName>
        <ecNumber evidence="6">2.4.2.19</ecNumber>
    </recommendedName>
    <alternativeName>
        <fullName evidence="6">Quinolinate phosphoribosyltransferase [decarboxylating]</fullName>
    </alternativeName>
</protein>
<dbReference type="AlphaFoldDB" id="A0A150FYR9"/>
<dbReference type="CDD" id="cd01572">
    <property type="entry name" value="QPRTase"/>
    <property type="match status" value="1"/>
</dbReference>
<dbReference type="GO" id="GO:0004514">
    <property type="term" value="F:nicotinate-nucleotide diphosphorylase (carboxylating) activity"/>
    <property type="evidence" value="ECO:0007669"/>
    <property type="project" value="UniProtKB-EC"/>
</dbReference>
<dbReference type="PANTHER" id="PTHR32179:SF3">
    <property type="entry name" value="NICOTINATE-NUCLEOTIDE PYROPHOSPHORYLASE [CARBOXYLATING]"/>
    <property type="match status" value="1"/>
</dbReference>
<comment type="pathway">
    <text evidence="1 6">Cofactor biosynthesis; NAD(+) biosynthesis; nicotinate D-ribonucleotide from quinolinate: step 1/1.</text>
</comment>
<evidence type="ECO:0000256" key="1">
    <source>
        <dbReference type="ARBA" id="ARBA00004893"/>
    </source>
</evidence>
<sequence length="310" mass="32054">MATNIPEDTQAVATFLAKSAGVLAGLGVADMVLEAVDPSVQVEWRARDGDRVSPGQVIGSLRGRARSILVAERVMLNFMQRMSGIATATSAMVAALEGIPCKVLDTRKTAPGMRLTDKWAVLIGGGVNHRMGLYDMMLIKDNHIAAAGGIRAAISRAEQYIREQGLTGKMGIEVETSSLAEVDEVVDILQAARAEAAEATNSGSGDGAAAAAAAADVNAPPDVRLTGSHVRRVMLDNMARRDPAKEGGVDVSMLAEAVGRLGDLADTEASGNVTLGSLRTIAATGVSSVSVGAITHSVVALDISLNIQTQ</sequence>
<dbReference type="NCBIfam" id="TIGR00078">
    <property type="entry name" value="nadC"/>
    <property type="match status" value="1"/>
</dbReference>
<reference evidence="11" key="1">
    <citation type="journal article" date="2016" name="Nat. Commun.">
        <title>The Gonium pectorale genome demonstrates co-option of cell cycle regulation during the evolution of multicellularity.</title>
        <authorList>
            <person name="Hanschen E.R."/>
            <person name="Marriage T.N."/>
            <person name="Ferris P.J."/>
            <person name="Hamaji T."/>
            <person name="Toyoda A."/>
            <person name="Fujiyama A."/>
            <person name="Neme R."/>
            <person name="Noguchi H."/>
            <person name="Minakuchi Y."/>
            <person name="Suzuki M."/>
            <person name="Kawai-Toyooka H."/>
            <person name="Smith D.R."/>
            <person name="Sparks H."/>
            <person name="Anderson J."/>
            <person name="Bakaric R."/>
            <person name="Luria V."/>
            <person name="Karger A."/>
            <person name="Kirschner M.W."/>
            <person name="Durand P.M."/>
            <person name="Michod R.E."/>
            <person name="Nozaki H."/>
            <person name="Olson B.J."/>
        </authorList>
    </citation>
    <scope>NUCLEOTIDE SEQUENCE [LARGE SCALE GENOMIC DNA]</scope>
    <source>
        <strain evidence="11">NIES-2863</strain>
    </source>
</reference>
<keyword evidence="4 6" id="KW-0328">Glycosyltransferase</keyword>
<dbReference type="InterPro" id="IPR002638">
    <property type="entry name" value="Quinolinate_PRibosylTrfase_C"/>
</dbReference>
<feature type="binding site" evidence="7">
    <location>
        <begin position="106"/>
        <end position="108"/>
    </location>
    <ligand>
        <name>substrate</name>
    </ligand>
</feature>
<dbReference type="STRING" id="33097.A0A150FYR9"/>
<comment type="caution">
    <text evidence="10">The sequence shown here is derived from an EMBL/GenBank/DDBJ whole genome shotgun (WGS) entry which is preliminary data.</text>
</comment>
<dbReference type="Proteomes" id="UP000075714">
    <property type="component" value="Unassembled WGS sequence"/>
</dbReference>
<dbReference type="EMBL" id="LSYV01000120">
    <property type="protein sequence ID" value="KXZ42752.1"/>
    <property type="molecule type" value="Genomic_DNA"/>
</dbReference>
<keyword evidence="11" id="KW-1185">Reference proteome</keyword>